<proteinExistence type="predicted"/>
<evidence type="ECO:0008006" key="3">
    <source>
        <dbReference type="Google" id="ProtNLM"/>
    </source>
</evidence>
<protein>
    <recommendedName>
        <fullName evidence="3">Plasmid replication protein RepL domain-containing protein</fullName>
    </recommendedName>
</protein>
<accession>A0ABN1I895</accession>
<evidence type="ECO:0000313" key="1">
    <source>
        <dbReference type="EMBL" id="GAA0696523.1"/>
    </source>
</evidence>
<dbReference type="Proteomes" id="UP001499915">
    <property type="component" value="Unassembled WGS sequence"/>
</dbReference>
<dbReference type="RefSeq" id="WP_343806547.1">
    <property type="nucleotide sequence ID" value="NZ_BAAAET010000003.1"/>
</dbReference>
<comment type="caution">
    <text evidence="1">The sequence shown here is derived from an EMBL/GenBank/DDBJ whole genome shotgun (WGS) entry which is preliminary data.</text>
</comment>
<name>A0ABN1I895_9GAMM</name>
<reference evidence="1 2" key="1">
    <citation type="journal article" date="2019" name="Int. J. Syst. Evol. Microbiol.">
        <title>The Global Catalogue of Microorganisms (GCM) 10K type strain sequencing project: providing services to taxonomists for standard genome sequencing and annotation.</title>
        <authorList>
            <consortium name="The Broad Institute Genomics Platform"/>
            <consortium name="The Broad Institute Genome Sequencing Center for Infectious Disease"/>
            <person name="Wu L."/>
            <person name="Ma J."/>
        </authorList>
    </citation>
    <scope>NUCLEOTIDE SEQUENCE [LARGE SCALE GENOMIC DNA]</scope>
    <source>
        <strain evidence="1 2">JCM 15134</strain>
    </source>
</reference>
<organism evidence="1 2">
    <name type="scientific">Marinobacterium maritimum</name>
    <dbReference type="NCBI Taxonomy" id="500162"/>
    <lineage>
        <taxon>Bacteria</taxon>
        <taxon>Pseudomonadati</taxon>
        <taxon>Pseudomonadota</taxon>
        <taxon>Gammaproteobacteria</taxon>
        <taxon>Oceanospirillales</taxon>
        <taxon>Oceanospirillaceae</taxon>
        <taxon>Marinobacterium</taxon>
    </lineage>
</organism>
<keyword evidence="2" id="KW-1185">Reference proteome</keyword>
<evidence type="ECO:0000313" key="2">
    <source>
        <dbReference type="Proteomes" id="UP001499915"/>
    </source>
</evidence>
<sequence>MKSTKNISAIDFTALAKLTMDNKHAGIIAMLAIESSDKGIVSITNKALVEATGMDRKSVRVAMDYLQASRALIKDLVVKDIFHINSRLVSTHDPRTLRDADFFPEFSAKIDSLKCIPKPSRSDMREVERMNKLTDADIADCFAA</sequence>
<gene>
    <name evidence="1" type="ORF">GCM10009104_25680</name>
</gene>
<dbReference type="EMBL" id="BAAAET010000003">
    <property type="protein sequence ID" value="GAA0696523.1"/>
    <property type="molecule type" value="Genomic_DNA"/>
</dbReference>